<dbReference type="EMBL" id="JARXVQ010000001">
    <property type="protein sequence ID" value="MDH6182457.1"/>
    <property type="molecule type" value="Genomic_DNA"/>
</dbReference>
<organism evidence="11 12">
    <name type="scientific">Antiquaquibacter oligotrophicus</name>
    <dbReference type="NCBI Taxonomy" id="2880260"/>
    <lineage>
        <taxon>Bacteria</taxon>
        <taxon>Bacillati</taxon>
        <taxon>Actinomycetota</taxon>
        <taxon>Actinomycetes</taxon>
        <taxon>Micrococcales</taxon>
        <taxon>Microbacteriaceae</taxon>
        <taxon>Antiquaquibacter</taxon>
    </lineage>
</organism>
<gene>
    <name evidence="11" type="ORF">M2152_002639</name>
</gene>
<dbReference type="CDD" id="cd06582">
    <property type="entry name" value="TM_PBP1_LivH_like"/>
    <property type="match status" value="1"/>
</dbReference>
<evidence type="ECO:0000256" key="10">
    <source>
        <dbReference type="SAM" id="Phobius"/>
    </source>
</evidence>
<comment type="similarity">
    <text evidence="9">Belongs to the binding-protein-dependent transport system permease family. LivHM subfamily.</text>
</comment>
<feature type="transmembrane region" description="Helical" evidence="10">
    <location>
        <begin position="210"/>
        <end position="229"/>
    </location>
</feature>
<dbReference type="InterPro" id="IPR052157">
    <property type="entry name" value="BCAA_transport_permease"/>
</dbReference>
<proteinExistence type="inferred from homology"/>
<keyword evidence="8 10" id="KW-0472">Membrane</keyword>
<evidence type="ECO:0000256" key="6">
    <source>
        <dbReference type="ARBA" id="ARBA00022970"/>
    </source>
</evidence>
<sequence>MIFLQGIVDAIALGSLYAIFALGIALIYGVLKMINFAHSELVTIGAYVLILMSTAPLALRILVLVVTVVAVAVLMERVAFRPVRGSGPVTMLITSFAVSYLLQNLAILVFGPDLRSGVVWSWLNVSFPVGPVRVLTLDVVTVSLTIVLLVGLALFLRFAPLGIQMRAAAEDFTTARLVGVRANVVIAAAFAISGLLAAVAAFLLTAQTGVVTNTIGVQVVLMAFVATILGGMGSLTGAVAGAYALGAVSVALQLLLPLEMRPFRDAFLFGAVFVVLVFRPNGLITVRSAQGRV</sequence>
<evidence type="ECO:0000256" key="9">
    <source>
        <dbReference type="ARBA" id="ARBA00037998"/>
    </source>
</evidence>
<keyword evidence="6" id="KW-0029">Amino-acid transport</keyword>
<accession>A0ABT6KTP6</accession>
<keyword evidence="12" id="KW-1185">Reference proteome</keyword>
<evidence type="ECO:0000256" key="5">
    <source>
        <dbReference type="ARBA" id="ARBA00022692"/>
    </source>
</evidence>
<evidence type="ECO:0000313" key="12">
    <source>
        <dbReference type="Proteomes" id="UP001160142"/>
    </source>
</evidence>
<keyword evidence="4" id="KW-0997">Cell inner membrane</keyword>
<comment type="caution">
    <text evidence="11">The sequence shown here is derived from an EMBL/GenBank/DDBJ whole genome shotgun (WGS) entry which is preliminary data.</text>
</comment>
<dbReference type="RefSeq" id="WP_322134734.1">
    <property type="nucleotide sequence ID" value="NZ_CP085036.1"/>
</dbReference>
<feature type="transmembrane region" description="Helical" evidence="10">
    <location>
        <begin position="87"/>
        <end position="112"/>
    </location>
</feature>
<keyword evidence="3" id="KW-1003">Cell membrane</keyword>
<evidence type="ECO:0000256" key="3">
    <source>
        <dbReference type="ARBA" id="ARBA00022475"/>
    </source>
</evidence>
<keyword evidence="7 10" id="KW-1133">Transmembrane helix</keyword>
<comment type="subcellular location">
    <subcellularLocation>
        <location evidence="1">Cell membrane</location>
        <topology evidence="1">Multi-pass membrane protein</topology>
    </subcellularLocation>
</comment>
<evidence type="ECO:0000313" key="11">
    <source>
        <dbReference type="EMBL" id="MDH6182457.1"/>
    </source>
</evidence>
<feature type="transmembrane region" description="Helical" evidence="10">
    <location>
        <begin position="7"/>
        <end position="31"/>
    </location>
</feature>
<name>A0ABT6KTP6_9MICO</name>
<feature type="transmembrane region" description="Helical" evidence="10">
    <location>
        <begin position="132"/>
        <end position="156"/>
    </location>
</feature>
<reference evidence="11 12" key="1">
    <citation type="submission" date="2023-04" db="EMBL/GenBank/DDBJ databases">
        <title>Genome Encyclopedia of Bacteria and Archaea VI: Functional Genomics of Type Strains.</title>
        <authorList>
            <person name="Whitman W."/>
        </authorList>
    </citation>
    <scope>NUCLEOTIDE SEQUENCE [LARGE SCALE GENOMIC DNA]</scope>
    <source>
        <strain evidence="11 12">SG_E_30_P1</strain>
    </source>
</reference>
<dbReference type="PANTHER" id="PTHR11795">
    <property type="entry name" value="BRANCHED-CHAIN AMINO ACID TRANSPORT SYSTEM PERMEASE PROTEIN LIVH"/>
    <property type="match status" value="1"/>
</dbReference>
<dbReference type="PANTHER" id="PTHR11795:SF371">
    <property type="entry name" value="HIGH-AFFINITY BRANCHED-CHAIN AMINO ACID TRANSPORT SYSTEM PERMEASE PROTEIN LIVH"/>
    <property type="match status" value="1"/>
</dbReference>
<feature type="transmembrane region" description="Helical" evidence="10">
    <location>
        <begin position="267"/>
        <end position="286"/>
    </location>
</feature>
<evidence type="ECO:0000256" key="2">
    <source>
        <dbReference type="ARBA" id="ARBA00022448"/>
    </source>
</evidence>
<evidence type="ECO:0000256" key="8">
    <source>
        <dbReference type="ARBA" id="ARBA00023136"/>
    </source>
</evidence>
<keyword evidence="2" id="KW-0813">Transport</keyword>
<feature type="transmembrane region" description="Helical" evidence="10">
    <location>
        <begin position="184"/>
        <end position="204"/>
    </location>
</feature>
<feature type="transmembrane region" description="Helical" evidence="10">
    <location>
        <begin position="236"/>
        <end position="255"/>
    </location>
</feature>
<dbReference type="Proteomes" id="UP001160142">
    <property type="component" value="Unassembled WGS sequence"/>
</dbReference>
<evidence type="ECO:0000256" key="1">
    <source>
        <dbReference type="ARBA" id="ARBA00004651"/>
    </source>
</evidence>
<evidence type="ECO:0000256" key="4">
    <source>
        <dbReference type="ARBA" id="ARBA00022519"/>
    </source>
</evidence>
<dbReference type="Pfam" id="PF02653">
    <property type="entry name" value="BPD_transp_2"/>
    <property type="match status" value="1"/>
</dbReference>
<evidence type="ECO:0000256" key="7">
    <source>
        <dbReference type="ARBA" id="ARBA00022989"/>
    </source>
</evidence>
<protein>
    <submittedName>
        <fullName evidence="11">Branched-chain amino acid transport system permease protein</fullName>
    </submittedName>
</protein>
<dbReference type="InterPro" id="IPR001851">
    <property type="entry name" value="ABC_transp_permease"/>
</dbReference>
<keyword evidence="5 10" id="KW-0812">Transmembrane</keyword>
<feature type="transmembrane region" description="Helical" evidence="10">
    <location>
        <begin position="46"/>
        <end position="75"/>
    </location>
</feature>